<gene>
    <name evidence="2" type="ORF">B5P45_23445</name>
</gene>
<dbReference type="KEGG" id="pht:BLM14_12985"/>
<accession>A0A2N9VR92</accession>
<comment type="caution">
    <text evidence="2">The sequence shown here is derived from an EMBL/GenBank/DDBJ whole genome shotgun (WGS) entry which is preliminary data.</text>
</comment>
<keyword evidence="3" id="KW-1185">Reference proteome</keyword>
<reference evidence="2 3" key="1">
    <citation type="journal article" date="2017" name="Int J Environ Stud">
        <title>Does the Miocene-Pliocene relict legume Oxytropis triphylla form nitrogen-fixing nodules with a combination of bacterial strains?</title>
        <authorList>
            <person name="Safronova V."/>
            <person name="Belimov A."/>
            <person name="Sazanova A."/>
            <person name="Kuznetsova I."/>
            <person name="Popova J."/>
            <person name="Andronov E."/>
            <person name="Verkhozina A."/>
            <person name="Tikhonovich I."/>
        </authorList>
    </citation>
    <scope>NUCLEOTIDE SEQUENCE [LARGE SCALE GENOMIC DNA]</scope>
    <source>
        <strain evidence="2 3">Tri-38</strain>
    </source>
</reference>
<feature type="domain" description="SpoVT-AbrB" evidence="1">
    <location>
        <begin position="5"/>
        <end position="50"/>
    </location>
</feature>
<dbReference type="OrthoDB" id="7160352at2"/>
<dbReference type="AlphaFoldDB" id="A0A2N9VR92"/>
<proteinExistence type="predicted"/>
<evidence type="ECO:0000313" key="2">
    <source>
        <dbReference type="EMBL" id="PIO42010.1"/>
    </source>
</evidence>
<dbReference type="EMBL" id="MZMT01000053">
    <property type="protein sequence ID" value="PIO42010.1"/>
    <property type="molecule type" value="Genomic_DNA"/>
</dbReference>
<evidence type="ECO:0000313" key="3">
    <source>
        <dbReference type="Proteomes" id="UP000232163"/>
    </source>
</evidence>
<sequence>MPDTATLSTKFQISIPKAVRTARKWKAGQEFVFIPKETGVLLIPVPEQADLAGIAKGATSKNYRDRKDRF</sequence>
<dbReference type="InterPro" id="IPR007159">
    <property type="entry name" value="SpoVT-AbrB_dom"/>
</dbReference>
<evidence type="ECO:0000259" key="1">
    <source>
        <dbReference type="SMART" id="SM00966"/>
    </source>
</evidence>
<protein>
    <submittedName>
        <fullName evidence="2">AbrB family transcriptional regulator</fullName>
    </submittedName>
</protein>
<dbReference type="NCBIfam" id="TIGR01439">
    <property type="entry name" value="lp_hng_hel_AbrB"/>
    <property type="match status" value="1"/>
</dbReference>
<dbReference type="Gene3D" id="2.10.260.10">
    <property type="match status" value="1"/>
</dbReference>
<organism evidence="2 3">
    <name type="scientific">Phyllobacterium zundukense</name>
    <dbReference type="NCBI Taxonomy" id="1867719"/>
    <lineage>
        <taxon>Bacteria</taxon>
        <taxon>Pseudomonadati</taxon>
        <taxon>Pseudomonadota</taxon>
        <taxon>Alphaproteobacteria</taxon>
        <taxon>Hyphomicrobiales</taxon>
        <taxon>Phyllobacteriaceae</taxon>
        <taxon>Phyllobacterium</taxon>
    </lineage>
</organism>
<dbReference type="SUPFAM" id="SSF89447">
    <property type="entry name" value="AbrB/MazE/MraZ-like"/>
    <property type="match status" value="1"/>
</dbReference>
<dbReference type="GO" id="GO:0003677">
    <property type="term" value="F:DNA binding"/>
    <property type="evidence" value="ECO:0007669"/>
    <property type="project" value="InterPro"/>
</dbReference>
<dbReference type="Proteomes" id="UP000232163">
    <property type="component" value="Unassembled WGS sequence"/>
</dbReference>
<dbReference type="InterPro" id="IPR037914">
    <property type="entry name" value="SpoVT-AbrB_sf"/>
</dbReference>
<dbReference type="RefSeq" id="WP_099999768.1">
    <property type="nucleotide sequence ID" value="NZ_CP017940.1"/>
</dbReference>
<name>A0A2N9VR92_9HYPH</name>
<dbReference type="SMART" id="SM00966">
    <property type="entry name" value="SpoVT_AbrB"/>
    <property type="match status" value="1"/>
</dbReference>